<feature type="compositionally biased region" description="Acidic residues" evidence="1">
    <location>
        <begin position="334"/>
        <end position="348"/>
    </location>
</feature>
<evidence type="ECO:0000313" key="3">
    <source>
        <dbReference type="Proteomes" id="UP000076154"/>
    </source>
</evidence>
<proteinExistence type="predicted"/>
<protein>
    <recommendedName>
        <fullName evidence="4">F-box domain-containing protein</fullName>
    </recommendedName>
</protein>
<keyword evidence="3" id="KW-1185">Reference proteome</keyword>
<evidence type="ECO:0008006" key="4">
    <source>
        <dbReference type="Google" id="ProtNLM"/>
    </source>
</evidence>
<feature type="region of interest" description="Disordered" evidence="1">
    <location>
        <begin position="334"/>
        <end position="354"/>
    </location>
</feature>
<dbReference type="EMBL" id="LUEZ02000003">
    <property type="protein sequence ID" value="RDB30916.1"/>
    <property type="molecule type" value="Genomic_DNA"/>
</dbReference>
<reference evidence="2" key="1">
    <citation type="submission" date="2018-04" db="EMBL/GenBank/DDBJ databases">
        <title>Whole genome sequencing of Hypsizygus marmoreus.</title>
        <authorList>
            <person name="Choi I.-G."/>
            <person name="Min B."/>
            <person name="Kim J.-G."/>
            <person name="Kim S."/>
            <person name="Oh Y.-L."/>
            <person name="Kong W.-S."/>
            <person name="Park H."/>
            <person name="Jeong J."/>
            <person name="Song E.-S."/>
        </authorList>
    </citation>
    <scope>NUCLEOTIDE SEQUENCE [LARGE SCALE GENOMIC DNA]</scope>
    <source>
        <strain evidence="2">51987-8</strain>
    </source>
</reference>
<evidence type="ECO:0000256" key="1">
    <source>
        <dbReference type="SAM" id="MobiDB-lite"/>
    </source>
</evidence>
<accession>A0A369KIZ2</accession>
<comment type="caution">
    <text evidence="2">The sequence shown here is derived from an EMBL/GenBank/DDBJ whole genome shotgun (WGS) entry which is preliminary data.</text>
</comment>
<dbReference type="SUPFAM" id="SSF52047">
    <property type="entry name" value="RNI-like"/>
    <property type="match status" value="1"/>
</dbReference>
<dbReference type="AlphaFoldDB" id="A0A369KIZ2"/>
<dbReference type="OrthoDB" id="3019131at2759"/>
<gene>
    <name evidence="2" type="ORF">Hypma_004885</name>
</gene>
<name>A0A369KIZ2_HYPMA</name>
<dbReference type="Proteomes" id="UP000076154">
    <property type="component" value="Unassembled WGS sequence"/>
</dbReference>
<dbReference type="InParanoid" id="A0A369KIZ2"/>
<sequence length="568" mass="64399">MSTKEAEDSRLLFLITTNEEPSTLDILNLQKHIEKIEARLSSINNAIAEANVGVAKAKAAVAQAAIAVIQAQAVVNSLKMRAQEEKDLLFQYCRPLAPIRHLPRDILIEIFLFTRDWSDKKDLFLRGYRPVGPRPGSHPFRIIQVCSEWRKVGLSVPMLWAMIKATYQFPVHEADRDTTGLRMWLERTGTTAPLDVSFKGPLNTRWEGELPRRMPLNWMHPYMSRIRHLSLEGRLCELPPGNFDSLETLRITGSTSLQRNPTNDEVRTAPLLRRVKIVFSFNRLHFIYWPHLTHLSLDLACSLRQSALLSMLSQCKSLVDLFIRCNIKDDDDDENDDNVTFEDDEDRGGEDVGEHEMVDRPIVMSLLASMTIYIGSHAVWLLSWLTLPSLSTLRIHVAGNGWSSAIYNSFCSRSSAPLHELEISGRGLSDEDFIHLLKETPSLVYVTASDAVFMTSTLTAGLVWDRPAHTPIPVIGPNLQRLSIANGMSSPDIPAALVETDTILQMISSRSLTDEPAVLVDASDWPSEVMIYRAQHPRRVSWNKEIKILQRNMFRIDSRRVMAVHMFF</sequence>
<dbReference type="InterPro" id="IPR032675">
    <property type="entry name" value="LRR_dom_sf"/>
</dbReference>
<evidence type="ECO:0000313" key="2">
    <source>
        <dbReference type="EMBL" id="RDB30916.1"/>
    </source>
</evidence>
<dbReference type="Gene3D" id="3.80.10.10">
    <property type="entry name" value="Ribonuclease Inhibitor"/>
    <property type="match status" value="1"/>
</dbReference>
<organism evidence="2 3">
    <name type="scientific">Hypsizygus marmoreus</name>
    <name type="common">White beech mushroom</name>
    <name type="synonym">Agaricus marmoreus</name>
    <dbReference type="NCBI Taxonomy" id="39966"/>
    <lineage>
        <taxon>Eukaryota</taxon>
        <taxon>Fungi</taxon>
        <taxon>Dikarya</taxon>
        <taxon>Basidiomycota</taxon>
        <taxon>Agaricomycotina</taxon>
        <taxon>Agaricomycetes</taxon>
        <taxon>Agaricomycetidae</taxon>
        <taxon>Agaricales</taxon>
        <taxon>Tricholomatineae</taxon>
        <taxon>Lyophyllaceae</taxon>
        <taxon>Hypsizygus</taxon>
    </lineage>
</organism>